<feature type="transmembrane region" description="Helical" evidence="2">
    <location>
        <begin position="144"/>
        <end position="173"/>
    </location>
</feature>
<dbReference type="GO" id="GO:0016020">
    <property type="term" value="C:membrane"/>
    <property type="evidence" value="ECO:0007669"/>
    <property type="project" value="InterPro"/>
</dbReference>
<evidence type="ECO:0000313" key="4">
    <source>
        <dbReference type="EMBL" id="AXR83045.1"/>
    </source>
</evidence>
<proteinExistence type="predicted"/>
<evidence type="ECO:0008006" key="7">
    <source>
        <dbReference type="Google" id="ProtNLM"/>
    </source>
</evidence>
<keyword evidence="5" id="KW-1185">Reference proteome</keyword>
<dbReference type="InterPro" id="IPR013833">
    <property type="entry name" value="Cyt_c_oxidase_su3_a-hlx"/>
</dbReference>
<dbReference type="GO" id="GO:0004129">
    <property type="term" value="F:cytochrome-c oxidase activity"/>
    <property type="evidence" value="ECO:0007669"/>
    <property type="project" value="InterPro"/>
</dbReference>
<dbReference type="PANTHER" id="PTHR37692">
    <property type="entry name" value="HYPOTHETICAL MEMBRANE SPANNING PROTEIN"/>
    <property type="match status" value="1"/>
</dbReference>
<accession>A0A346PU50</accession>
<protein>
    <recommendedName>
        <fullName evidence="7">DUF420 domain-containing protein</fullName>
    </recommendedName>
</protein>
<feature type="region of interest" description="Disordered" evidence="1">
    <location>
        <begin position="1"/>
        <end position="23"/>
    </location>
</feature>
<dbReference type="Proteomes" id="UP000258613">
    <property type="component" value="Chromosome"/>
</dbReference>
<evidence type="ECO:0000256" key="1">
    <source>
        <dbReference type="SAM" id="MobiDB-lite"/>
    </source>
</evidence>
<accession>A0A346PBU3</accession>
<dbReference type="EMBL" id="CP027033">
    <property type="protein sequence ID" value="AXR83045.1"/>
    <property type="molecule type" value="Genomic_DNA"/>
</dbReference>
<dbReference type="AlphaFoldDB" id="A0A346PU50"/>
<keyword evidence="2" id="KW-1133">Transmembrane helix</keyword>
<feature type="transmembrane region" description="Helical" evidence="2">
    <location>
        <begin position="35"/>
        <end position="54"/>
    </location>
</feature>
<feature type="transmembrane region" description="Helical" evidence="2">
    <location>
        <begin position="194"/>
        <end position="212"/>
    </location>
</feature>
<evidence type="ECO:0000313" key="3">
    <source>
        <dbReference type="EMBL" id="AXR76988.1"/>
    </source>
</evidence>
<reference evidence="4" key="3">
    <citation type="journal article" date="2019" name="Int. J. Syst. Evol. Microbiol.">
        <title>Natronolimnobius sulfurireducens sp. nov. and Halalkaliarchaeum desulfuricum gen. nov., sp. nov., the first sulfur-respiring alkaliphilic haloarchaea from hypersaline alkaline lakes.</title>
        <authorList>
            <person name="Sorokin D.Y."/>
            <person name="Yakimov M."/>
            <person name="Messina E."/>
            <person name="Merkel A.Y."/>
            <person name="Bale N.J."/>
            <person name="Sinninghe Damste J.S."/>
        </authorList>
    </citation>
    <scope>NUCLEOTIDE SEQUENCE</scope>
    <source>
        <strain evidence="4">AArc-Mg</strain>
        <strain evidence="3">AArc1</strain>
    </source>
</reference>
<gene>
    <name evidence="3" type="ORF">AArc1_0645</name>
    <name evidence="4" type="ORF">AArcMg_3057</name>
</gene>
<evidence type="ECO:0000256" key="2">
    <source>
        <dbReference type="SAM" id="Phobius"/>
    </source>
</evidence>
<dbReference type="Proteomes" id="UP000258707">
    <property type="component" value="Chromosome"/>
</dbReference>
<dbReference type="GO" id="GO:0022904">
    <property type="term" value="P:respiratory electron transport chain"/>
    <property type="evidence" value="ECO:0007669"/>
    <property type="project" value="InterPro"/>
</dbReference>
<dbReference type="KEGG" id="nan:AArc1_0645"/>
<keyword evidence="2" id="KW-0472">Membrane</keyword>
<name>A0A346PU50_9EURY</name>
<dbReference type="PANTHER" id="PTHR37692:SF1">
    <property type="entry name" value="DUF420 DOMAIN-CONTAINING PROTEIN"/>
    <property type="match status" value="1"/>
</dbReference>
<dbReference type="InterPro" id="IPR007352">
    <property type="entry name" value="DUF420"/>
</dbReference>
<reference evidence="6" key="1">
    <citation type="submission" date="2017-10" db="EMBL/GenBank/DDBJ databases">
        <title>Phenotypic and genomic properties of facultatively anaerobic sulfur-reducing natronoarchaea from hypersaline soda lakes.</title>
        <authorList>
            <person name="Sorokin D.Y."/>
            <person name="Kublanov I.V."/>
            <person name="Roman P."/>
            <person name="Sinninghe Damste J.S."/>
            <person name="Golyshin P.N."/>
            <person name="Rojo D."/>
            <person name="Ciordia S."/>
            <person name="Mena Md.C."/>
            <person name="Ferrer M."/>
            <person name="Messina E."/>
            <person name="Smedile F."/>
            <person name="La Spada G."/>
            <person name="La Cono V."/>
            <person name="Yakimov M.M."/>
        </authorList>
    </citation>
    <scope>NUCLEOTIDE SEQUENCE [LARGE SCALE GENOMIC DNA]</scope>
    <source>
        <strain evidence="6">AArc1</strain>
    </source>
</reference>
<dbReference type="Pfam" id="PF04238">
    <property type="entry name" value="DUF420"/>
    <property type="match status" value="1"/>
</dbReference>
<evidence type="ECO:0000313" key="5">
    <source>
        <dbReference type="Proteomes" id="UP000258613"/>
    </source>
</evidence>
<feature type="transmembrane region" description="Helical" evidence="2">
    <location>
        <begin position="105"/>
        <end position="124"/>
    </location>
</feature>
<sequence>MSAADITDGGKSGDSNGFPAPVEPRDMEYVPRERVGPLTAILSVVSLVIVFAAAGGQIPQSAVPGAPAWMLDLIPHLNVAISVAAIATITLGWRAIRRGEVERHRIAMIASFGLFAAFLVFYLYRLIAMGGPQPFPGPDAIYQFVYLPLLAVHIFLAVVCVPLVYYVILLAFAHPIEELRRTSHARFGRLAASLWLISFTLGIAVYVLLYVVY</sequence>
<evidence type="ECO:0000313" key="6">
    <source>
        <dbReference type="Proteomes" id="UP000258707"/>
    </source>
</evidence>
<dbReference type="EMBL" id="CP024047">
    <property type="protein sequence ID" value="AXR76988.1"/>
    <property type="molecule type" value="Genomic_DNA"/>
</dbReference>
<organism evidence="4 5">
    <name type="scientific">Natrarchaeobaculum sulfurireducens</name>
    <dbReference type="NCBI Taxonomy" id="2044521"/>
    <lineage>
        <taxon>Archaea</taxon>
        <taxon>Methanobacteriati</taxon>
        <taxon>Methanobacteriota</taxon>
        <taxon>Stenosarchaea group</taxon>
        <taxon>Halobacteria</taxon>
        <taxon>Halobacteriales</taxon>
        <taxon>Natrialbaceae</taxon>
        <taxon>Natrarchaeobaculum</taxon>
    </lineage>
</organism>
<dbReference type="Gene3D" id="1.20.120.80">
    <property type="entry name" value="Cytochrome c oxidase, subunit III, four-helix bundle"/>
    <property type="match status" value="1"/>
</dbReference>
<keyword evidence="2" id="KW-0812">Transmembrane</keyword>
<reference evidence="5" key="2">
    <citation type="submission" date="2018-02" db="EMBL/GenBank/DDBJ databases">
        <title>Phenotypic and genomic properties of facultatively anaerobic sulfur-reducing natronoarchaea from hypersaline soda lakes.</title>
        <authorList>
            <person name="Sorokin D.Y."/>
            <person name="Kublanov I.V."/>
            <person name="Roman P."/>
            <person name="Sinninghe Damste J.S."/>
            <person name="Golyshin P.N."/>
            <person name="Rojo D."/>
            <person name="Ciordia S."/>
            <person name="Mena M.D.C."/>
            <person name="Ferrer M."/>
            <person name="Messina E."/>
            <person name="Smedile F."/>
            <person name="La Spada G."/>
            <person name="La Cono V."/>
            <person name="Yakimov M.M."/>
        </authorList>
    </citation>
    <scope>NUCLEOTIDE SEQUENCE [LARGE SCALE GENOMIC DNA]</scope>
    <source>
        <strain evidence="5">AArc-Mg</strain>
    </source>
</reference>
<feature type="transmembrane region" description="Helical" evidence="2">
    <location>
        <begin position="74"/>
        <end position="93"/>
    </location>
</feature>
<dbReference type="KEGG" id="nag:AArcMg_3057"/>